<dbReference type="GO" id="GO:0003677">
    <property type="term" value="F:DNA binding"/>
    <property type="evidence" value="ECO:0007669"/>
    <property type="project" value="UniProtKB-KW"/>
</dbReference>
<dbReference type="InterPro" id="IPR000524">
    <property type="entry name" value="Tscrpt_reg_HTH_GntR"/>
</dbReference>
<dbReference type="PROSITE" id="PS50949">
    <property type="entry name" value="HTH_GNTR"/>
    <property type="match status" value="1"/>
</dbReference>
<evidence type="ECO:0000256" key="1">
    <source>
        <dbReference type="ARBA" id="ARBA00023015"/>
    </source>
</evidence>
<dbReference type="InterPro" id="IPR028978">
    <property type="entry name" value="Chorismate_lyase_/UTRA_dom_sf"/>
</dbReference>
<dbReference type="SUPFAM" id="SSF64288">
    <property type="entry name" value="Chorismate lyase-like"/>
    <property type="match status" value="1"/>
</dbReference>
<dbReference type="PANTHER" id="PTHR44846">
    <property type="entry name" value="MANNOSYL-D-GLYCERATE TRANSPORT/METABOLISM SYSTEM REPRESSOR MNGR-RELATED"/>
    <property type="match status" value="1"/>
</dbReference>
<feature type="domain" description="HTH gntR-type" evidence="4">
    <location>
        <begin position="18"/>
        <end position="86"/>
    </location>
</feature>
<evidence type="ECO:0000313" key="5">
    <source>
        <dbReference type="EMBL" id="AIL92429.1"/>
    </source>
</evidence>
<evidence type="ECO:0000256" key="2">
    <source>
        <dbReference type="ARBA" id="ARBA00023125"/>
    </source>
</evidence>
<dbReference type="InterPro" id="IPR036388">
    <property type="entry name" value="WH-like_DNA-bd_sf"/>
</dbReference>
<protein>
    <submittedName>
        <fullName evidence="5 6">Transcriptional regulator KorSA</fullName>
    </submittedName>
</protein>
<dbReference type="Pfam" id="PF00392">
    <property type="entry name" value="GntR"/>
    <property type="match status" value="1"/>
</dbReference>
<name>A0A088DKF7_MYCAV</name>
<dbReference type="PANTHER" id="PTHR44846:SF17">
    <property type="entry name" value="GNTR-FAMILY TRANSCRIPTIONAL REGULATOR"/>
    <property type="match status" value="1"/>
</dbReference>
<dbReference type="RefSeq" id="WP_020821582.1">
    <property type="nucleotide sequence ID" value="NZ_BDMW01000076.1"/>
</dbReference>
<dbReference type="CDD" id="cd07377">
    <property type="entry name" value="WHTH_GntR"/>
    <property type="match status" value="1"/>
</dbReference>
<dbReference type="Gene3D" id="3.40.1410.10">
    <property type="entry name" value="Chorismate lyase-like"/>
    <property type="match status" value="1"/>
</dbReference>
<keyword evidence="3" id="KW-0804">Transcription</keyword>
<dbReference type="SUPFAM" id="SSF46785">
    <property type="entry name" value="Winged helix' DNA-binding domain"/>
    <property type="match status" value="1"/>
</dbReference>
<dbReference type="Pfam" id="PF07702">
    <property type="entry name" value="UTRA"/>
    <property type="match status" value="1"/>
</dbReference>
<dbReference type="InterPro" id="IPR050679">
    <property type="entry name" value="Bact_HTH_transcr_reg"/>
</dbReference>
<evidence type="ECO:0000259" key="4">
    <source>
        <dbReference type="PROSITE" id="PS50949"/>
    </source>
</evidence>
<dbReference type="EMBL" id="KM105871">
    <property type="protein sequence ID" value="AIL92429.1"/>
    <property type="molecule type" value="Genomic_DNA"/>
</dbReference>
<proteinExistence type="predicted"/>
<dbReference type="Gene3D" id="1.10.10.10">
    <property type="entry name" value="Winged helix-like DNA-binding domain superfamily/Winged helix DNA-binding domain"/>
    <property type="match status" value="1"/>
</dbReference>
<dbReference type="SMART" id="SM00345">
    <property type="entry name" value="HTH_GNTR"/>
    <property type="match status" value="1"/>
</dbReference>
<accession>A0A088DKF7</accession>
<evidence type="ECO:0000313" key="6">
    <source>
        <dbReference type="EMBL" id="AIL92512.1"/>
    </source>
</evidence>
<dbReference type="GO" id="GO:0045892">
    <property type="term" value="P:negative regulation of DNA-templated transcription"/>
    <property type="evidence" value="ECO:0007669"/>
    <property type="project" value="TreeGrafter"/>
</dbReference>
<dbReference type="SMART" id="SM00866">
    <property type="entry name" value="UTRA"/>
    <property type="match status" value="1"/>
</dbReference>
<dbReference type="AlphaFoldDB" id="A0A088DKF7"/>
<reference evidence="6" key="1">
    <citation type="journal article" date="2014" name="FEBS Lett.">
        <title>Identification and comparative analysis of a genomic island in Mycobacterium avium subsp. hominissuis.</title>
        <authorList>
            <person name="Lahiri A."/>
            <person name="Sanchini A."/>
            <person name="Semmler T."/>
            <person name="Schafer H."/>
            <person name="Lewin A."/>
        </authorList>
    </citation>
    <scope>NUCLEOTIDE SEQUENCE</scope>
    <source>
        <strain evidence="6">27-1</strain>
        <strain evidence="5">2721</strain>
    </source>
</reference>
<sequence length="264" mass="29380">MEGQRVLQLGQIDRADDKPPYRQIAGMLREAIRSNRLAPGERLPSETELIEHFGVARMTVRQAVQELRSEGLVVSQHGRGVFIRPTPPIRRLASDRFARQHRAAGKAAFTVEAEKSGYSPQVDNIAVSREKPNSFVAERLRLSPDDDIVVRSRRYLANGRPVETAVSFIPAAFAEGTRIEQVDTGPGGIYARLEENGHVLGHFTEEVAARMPTPEERRQLELEPGVPVLTVLRTAYDANDVAVEVCDTVKVASAYLLEYEFPAR</sequence>
<dbReference type="EMBL" id="KM206567">
    <property type="protein sequence ID" value="AIL92512.1"/>
    <property type="molecule type" value="Genomic_DNA"/>
</dbReference>
<dbReference type="GO" id="GO:0003700">
    <property type="term" value="F:DNA-binding transcription factor activity"/>
    <property type="evidence" value="ECO:0007669"/>
    <property type="project" value="InterPro"/>
</dbReference>
<keyword evidence="2" id="KW-0238">DNA-binding</keyword>
<evidence type="ECO:0000256" key="3">
    <source>
        <dbReference type="ARBA" id="ARBA00023163"/>
    </source>
</evidence>
<dbReference type="PRINTS" id="PR00035">
    <property type="entry name" value="HTHGNTR"/>
</dbReference>
<keyword evidence="1" id="KW-0805">Transcription regulation</keyword>
<dbReference type="InterPro" id="IPR011663">
    <property type="entry name" value="UTRA"/>
</dbReference>
<dbReference type="InterPro" id="IPR036390">
    <property type="entry name" value="WH_DNA-bd_sf"/>
</dbReference>
<organism evidence="6">
    <name type="scientific">Mycobacterium avium subsp. hominissuis</name>
    <dbReference type="NCBI Taxonomy" id="439334"/>
    <lineage>
        <taxon>Bacteria</taxon>
        <taxon>Bacillati</taxon>
        <taxon>Actinomycetota</taxon>
        <taxon>Actinomycetes</taxon>
        <taxon>Mycobacteriales</taxon>
        <taxon>Mycobacteriaceae</taxon>
        <taxon>Mycobacterium</taxon>
        <taxon>Mycobacterium avium complex (MAC)</taxon>
    </lineage>
</organism>